<dbReference type="RefSeq" id="WP_241551748.1">
    <property type="nucleotide sequence ID" value="NZ_JANCNS010000002.1"/>
</dbReference>
<dbReference type="GO" id="GO:0004392">
    <property type="term" value="F:heme oxygenase (decyclizing) activity"/>
    <property type="evidence" value="ECO:0007669"/>
    <property type="project" value="InterPro"/>
</dbReference>
<dbReference type="Pfam" id="PF01126">
    <property type="entry name" value="Heme_oxygenase"/>
    <property type="match status" value="1"/>
</dbReference>
<organism evidence="1 2">
    <name type="scientific">Christiangramia oceanisediminis</name>
    <dbReference type="NCBI Taxonomy" id="2920386"/>
    <lineage>
        <taxon>Bacteria</taxon>
        <taxon>Pseudomonadati</taxon>
        <taxon>Bacteroidota</taxon>
        <taxon>Flavobacteriia</taxon>
        <taxon>Flavobacteriales</taxon>
        <taxon>Flavobacteriaceae</taxon>
        <taxon>Christiangramia</taxon>
    </lineage>
</organism>
<dbReference type="CDD" id="cd19166">
    <property type="entry name" value="HemeO-bac"/>
    <property type="match status" value="1"/>
</dbReference>
<name>A0A9X2KXH7_9FLAO</name>
<protein>
    <submittedName>
        <fullName evidence="1">Biliverdin-producing heme oxygenase</fullName>
    </submittedName>
</protein>
<dbReference type="EMBL" id="JANCNS010000002">
    <property type="protein sequence ID" value="MCP9199936.1"/>
    <property type="molecule type" value="Genomic_DNA"/>
</dbReference>
<accession>A0A9X2KXH7</accession>
<dbReference type="Proteomes" id="UP001155280">
    <property type="component" value="Unassembled WGS sequence"/>
</dbReference>
<comment type="caution">
    <text evidence="1">The sequence shown here is derived from an EMBL/GenBank/DDBJ whole genome shotgun (WGS) entry which is preliminary data.</text>
</comment>
<sequence length="186" mass="21053">MKILDSLRQATAELHHRLEGENLTGKIMDHSISLEEYKLLIYQNFIAYRSVEKAISGFLPIAEMQKTSQLEKDLKSLGVPVPGEEHDIHFDCKDEMEAIGAAYVLEGSAMGGLMIGKELKNCQISQLISEQHFFSGERSSMAGWNKFLKFLRSREFDQNQVNKACDKAKETFLLFEQAFDTVPGNC</sequence>
<evidence type="ECO:0000313" key="1">
    <source>
        <dbReference type="EMBL" id="MCP9199936.1"/>
    </source>
</evidence>
<dbReference type="InterPro" id="IPR016053">
    <property type="entry name" value="Haem_Oase-like"/>
</dbReference>
<dbReference type="SUPFAM" id="SSF48613">
    <property type="entry name" value="Heme oxygenase-like"/>
    <property type="match status" value="1"/>
</dbReference>
<proteinExistence type="predicted"/>
<reference evidence="1" key="1">
    <citation type="submission" date="2022-07" db="EMBL/GenBank/DDBJ databases">
        <title>Gramela sediminis sp. nov., isolated from deep-sea sediment of the Indian Ocean.</title>
        <authorList>
            <person name="Shi H."/>
        </authorList>
    </citation>
    <scope>NUCLEOTIDE SEQUENCE</scope>
    <source>
        <strain evidence="1">GC03-9</strain>
    </source>
</reference>
<evidence type="ECO:0000313" key="2">
    <source>
        <dbReference type="Proteomes" id="UP001155280"/>
    </source>
</evidence>
<dbReference type="AlphaFoldDB" id="A0A9X2KXH7"/>
<gene>
    <name evidence="1" type="ORF">MKO06_08465</name>
</gene>
<dbReference type="Gene3D" id="1.20.910.10">
    <property type="entry name" value="Heme oxygenase-like"/>
    <property type="match status" value="1"/>
</dbReference>
<dbReference type="GO" id="GO:0006788">
    <property type="term" value="P:heme oxidation"/>
    <property type="evidence" value="ECO:0007669"/>
    <property type="project" value="InterPro"/>
</dbReference>
<dbReference type="InterPro" id="IPR016084">
    <property type="entry name" value="Haem_Oase-like_multi-hlx"/>
</dbReference>
<keyword evidence="2" id="KW-1185">Reference proteome</keyword>